<feature type="binding site" evidence="6">
    <location>
        <position position="467"/>
    </location>
    <ligand>
        <name>Mg(2+)</name>
        <dbReference type="ChEBI" id="CHEBI:18420"/>
    </ligand>
</feature>
<keyword evidence="6" id="KW-0408">Iron</keyword>
<dbReference type="Proteomes" id="UP000243002">
    <property type="component" value="Unassembled WGS sequence"/>
</dbReference>
<evidence type="ECO:0000256" key="3">
    <source>
        <dbReference type="ARBA" id="ARBA00022596"/>
    </source>
</evidence>
<dbReference type="PROSITE" id="PS00508">
    <property type="entry name" value="NI_HGENASE_L_2"/>
    <property type="match status" value="1"/>
</dbReference>
<dbReference type="EMBL" id="PXXO01000003">
    <property type="protein sequence ID" value="PSJ06515.1"/>
    <property type="molecule type" value="Genomic_DNA"/>
</dbReference>
<dbReference type="GO" id="GO:0016151">
    <property type="term" value="F:nickel cation binding"/>
    <property type="evidence" value="ECO:0007669"/>
    <property type="project" value="InterPro"/>
</dbReference>
<keyword evidence="3 6" id="KW-0533">Nickel</keyword>
<dbReference type="Pfam" id="PF00374">
    <property type="entry name" value="NiFeSe_Hases"/>
    <property type="match status" value="2"/>
</dbReference>
<feature type="binding site" evidence="6">
    <location>
        <position position="67"/>
    </location>
    <ligand>
        <name>Ni(2+)</name>
        <dbReference type="ChEBI" id="CHEBI:49786"/>
    </ligand>
</feature>
<feature type="binding site" evidence="6">
    <location>
        <position position="70"/>
    </location>
    <ligand>
        <name>Ni(2+)</name>
        <dbReference type="ChEBI" id="CHEBI:49786"/>
    </ligand>
</feature>
<reference evidence="7 8" key="1">
    <citation type="journal article" date="2018" name="Environ. Microbiol.">
        <title>Ecological and genomic features of two widespread freshwater picocyanobacteria.</title>
        <authorList>
            <person name="Cabello-Yeves P.J."/>
            <person name="Picazo A."/>
            <person name="Camacho A."/>
            <person name="Callieri C."/>
            <person name="Rosselli R."/>
            <person name="Roda-Garcia J.J."/>
            <person name="Coutinho F.H."/>
            <person name="Rodriguez-Valera F."/>
        </authorList>
    </citation>
    <scope>NUCLEOTIDE SEQUENCE [LARGE SCALE GENOMIC DNA]</scope>
    <source>
        <strain evidence="7 8">Tous</strain>
    </source>
</reference>
<comment type="caution">
    <text evidence="7">The sequence shown here is derived from an EMBL/GenBank/DDBJ whole genome shotgun (WGS) entry which is preliminary data.</text>
</comment>
<keyword evidence="6" id="KW-0460">Magnesium</keyword>
<dbReference type="PANTHER" id="PTHR43600:SF2">
    <property type="entry name" value="F420-NON-REDUCING HYDROGENASE VHU SUBUNIT A"/>
    <property type="match status" value="1"/>
</dbReference>
<evidence type="ECO:0000313" key="7">
    <source>
        <dbReference type="EMBL" id="PSJ06515.1"/>
    </source>
</evidence>
<accession>A0A2P7MZ91</accession>
<evidence type="ECO:0000256" key="6">
    <source>
        <dbReference type="PIRSR" id="PIRSR601501-1"/>
    </source>
</evidence>
<dbReference type="GO" id="GO:0008901">
    <property type="term" value="F:ferredoxin hydrogenase activity"/>
    <property type="evidence" value="ECO:0007669"/>
    <property type="project" value="InterPro"/>
</dbReference>
<keyword evidence="8" id="KW-1185">Reference proteome</keyword>
<evidence type="ECO:0000313" key="8">
    <source>
        <dbReference type="Proteomes" id="UP000243002"/>
    </source>
</evidence>
<dbReference type="InterPro" id="IPR018194">
    <property type="entry name" value="Ni-dep_hyd_lsu_Ni_BS"/>
</dbReference>
<comment type="cofactor">
    <cofactor evidence="6">
        <name>Fe cation</name>
        <dbReference type="ChEBI" id="CHEBI:24875"/>
    </cofactor>
</comment>
<gene>
    <name evidence="7" type="ORF">C7K55_03440</name>
</gene>
<dbReference type="OrthoDB" id="9761717at2"/>
<comment type="cofactor">
    <cofactor evidence="1 6">
        <name>Ni(2+)</name>
        <dbReference type="ChEBI" id="CHEBI:49786"/>
    </cofactor>
</comment>
<feature type="binding site" evidence="6">
    <location>
        <position position="464"/>
    </location>
    <ligand>
        <name>Fe cation</name>
        <dbReference type="ChEBI" id="CHEBI:24875"/>
    </ligand>
</feature>
<dbReference type="SUPFAM" id="SSF56762">
    <property type="entry name" value="HydB/Nqo4-like"/>
    <property type="match status" value="1"/>
</dbReference>
<name>A0A2P7MZ91_9CYAN</name>
<feature type="binding site" evidence="6">
    <location>
        <position position="409"/>
    </location>
    <ligand>
        <name>Mg(2+)</name>
        <dbReference type="ChEBI" id="CHEBI:18420"/>
    </ligand>
</feature>
<proteinExistence type="inferred from homology"/>
<feature type="binding site" evidence="6">
    <location>
        <position position="70"/>
    </location>
    <ligand>
        <name>Fe cation</name>
        <dbReference type="ChEBI" id="CHEBI:24875"/>
    </ligand>
</feature>
<evidence type="ECO:0000256" key="1">
    <source>
        <dbReference type="ARBA" id="ARBA00001967"/>
    </source>
</evidence>
<comment type="similarity">
    <text evidence="2">Belongs to the [NiFe]/[NiFeSe] hydrogenase large subunit family.</text>
</comment>
<dbReference type="PANTHER" id="PTHR43600">
    <property type="entry name" value="COENZYME F420 HYDROGENASE, SUBUNIT ALPHA"/>
    <property type="match status" value="1"/>
</dbReference>
<sequence>MSSEFTPRTITIDPVTRIEGHAKITLHLDESGRIADARFHVVEYRGFETFCEGRPFTEMAGITARICGICPVSHLLAAAKTGDKLLAVQPPPAARKLRRLLNLAQICQSHALSFFHLSSPDFLLGWDSDPAKRNVFGLMAADPELARAGIRLRQFGQQLIEQLAGRKIHAAWAVPGGVRTPMTPETVAWIRQRLPEAEATVRLALKVFQRLLDQQLAEEQQVFGTFDSLFMGLVDDQGQWSCIDGQLRLVDSSGAVVADGLSEDHYASFLGEAVESWSYLKFPYYKPLGYPEGMYRVGPLARLNVCERIGTPWADAELAAFRACNGTTASGGRIAISSFAYHHARLVEIVACLEAIGQLAQDPELQSPHVRSHASLNAREAVGVSEAPRGTLFHHYRVDDDGLITRVNLIIATGQNNLAMNRTVAQIARYYLGPAPLAEGAEIPESLLNRVEAGIRCFDPCLSCSTHAAGQMPLRIELVDATGRRLAERVRD</sequence>
<dbReference type="RefSeq" id="WP_106502021.1">
    <property type="nucleotide sequence ID" value="NZ_PXXO01000003.1"/>
</dbReference>
<evidence type="ECO:0000256" key="2">
    <source>
        <dbReference type="ARBA" id="ARBA00009292"/>
    </source>
</evidence>
<keyword evidence="5" id="KW-0560">Oxidoreductase</keyword>
<organism evidence="7 8">
    <name type="scientific">Cyanobium usitatum str. Tous</name>
    <dbReference type="NCBI Taxonomy" id="2116684"/>
    <lineage>
        <taxon>Bacteria</taxon>
        <taxon>Bacillati</taxon>
        <taxon>Cyanobacteriota</taxon>
        <taxon>Cyanophyceae</taxon>
        <taxon>Synechococcales</taxon>
        <taxon>Prochlorococcaceae</taxon>
        <taxon>Cyanobium</taxon>
    </lineage>
</organism>
<dbReference type="Gene3D" id="1.10.645.10">
    <property type="entry name" value="Cytochrome-c3 Hydrogenase, chain B"/>
    <property type="match status" value="1"/>
</dbReference>
<feature type="binding site" evidence="6">
    <location>
        <position position="48"/>
    </location>
    <ligand>
        <name>Mg(2+)</name>
        <dbReference type="ChEBI" id="CHEBI:18420"/>
    </ligand>
</feature>
<feature type="binding site" evidence="6">
    <location>
        <position position="461"/>
    </location>
    <ligand>
        <name>Ni(2+)</name>
        <dbReference type="ChEBI" id="CHEBI:49786"/>
    </ligand>
</feature>
<dbReference type="InterPro" id="IPR029014">
    <property type="entry name" value="NiFe-Hase_large"/>
</dbReference>
<dbReference type="InterPro" id="IPR001501">
    <property type="entry name" value="Ni-dep_hyd_lsu"/>
</dbReference>
<evidence type="ECO:0000256" key="5">
    <source>
        <dbReference type="ARBA" id="ARBA00023002"/>
    </source>
</evidence>
<protein>
    <submittedName>
        <fullName evidence="7">Ni/Fe hydrogenase subunit alpha</fullName>
    </submittedName>
</protein>
<keyword evidence="4 6" id="KW-0479">Metal-binding</keyword>
<evidence type="ECO:0000256" key="4">
    <source>
        <dbReference type="ARBA" id="ARBA00022723"/>
    </source>
</evidence>
<dbReference type="AlphaFoldDB" id="A0A2P7MZ91"/>